<dbReference type="SUPFAM" id="SSF53474">
    <property type="entry name" value="alpha/beta-Hydrolases"/>
    <property type="match status" value="1"/>
</dbReference>
<keyword evidence="3" id="KW-1185">Reference proteome</keyword>
<dbReference type="Gene3D" id="3.40.50.1820">
    <property type="entry name" value="alpha/beta hydrolase"/>
    <property type="match status" value="1"/>
</dbReference>
<accession>A0A6A6R452</accession>
<dbReference type="AlphaFoldDB" id="A0A6A6R452"/>
<dbReference type="PANTHER" id="PTHR47668">
    <property type="entry name" value="DIENELACTONE HYDROLASE FAMILY PROTEIN (AFU_ORTHOLOGUE AFUA_6G01940)"/>
    <property type="match status" value="1"/>
</dbReference>
<keyword evidence="2" id="KW-0378">Hydrolase</keyword>
<proteinExistence type="predicted"/>
<dbReference type="Proteomes" id="UP000799750">
    <property type="component" value="Unassembled WGS sequence"/>
</dbReference>
<dbReference type="Pfam" id="PF01738">
    <property type="entry name" value="DLH"/>
    <property type="match status" value="1"/>
</dbReference>
<feature type="domain" description="Dienelactone hydrolase" evidence="1">
    <location>
        <begin position="34"/>
        <end position="250"/>
    </location>
</feature>
<name>A0A6A6R452_9PEZI</name>
<organism evidence="2 3">
    <name type="scientific">Lophium mytilinum</name>
    <dbReference type="NCBI Taxonomy" id="390894"/>
    <lineage>
        <taxon>Eukaryota</taxon>
        <taxon>Fungi</taxon>
        <taxon>Dikarya</taxon>
        <taxon>Ascomycota</taxon>
        <taxon>Pezizomycotina</taxon>
        <taxon>Dothideomycetes</taxon>
        <taxon>Pleosporomycetidae</taxon>
        <taxon>Mytilinidiales</taxon>
        <taxon>Mytilinidiaceae</taxon>
        <taxon>Lophium</taxon>
    </lineage>
</organism>
<dbReference type="GO" id="GO:0016787">
    <property type="term" value="F:hydrolase activity"/>
    <property type="evidence" value="ECO:0007669"/>
    <property type="project" value="UniProtKB-KW"/>
</dbReference>
<sequence length="250" mass="27676">MSTESTQSAACCSLPAIVSKGYEPKGKYITVDGMKTYSTGPPTATRAILIIYDIFGFFPQTLQGADILAHSDSEHPYQVFIPDFFDGEPADISWYPPDNEEKGKKLGEFFNTKAAPPKTLPRVETVVKELSGKGIKSWGILGFCWGGKIANLASMEGTLFKAAVAAHPAMVAADDAPGITIPYAMLPSQDENKEDVEKWEKGLKVPHLVEWFPDQIHGFMAARSDLEDPKVKKEYERGYKTTLDFFHKYL</sequence>
<dbReference type="OrthoDB" id="2147163at2759"/>
<evidence type="ECO:0000313" key="3">
    <source>
        <dbReference type="Proteomes" id="UP000799750"/>
    </source>
</evidence>
<dbReference type="PANTHER" id="PTHR47668:SF1">
    <property type="entry name" value="DIENELACTONE HYDROLASE DOMAIN-CONTAINING PROTEIN-RELATED"/>
    <property type="match status" value="1"/>
</dbReference>
<gene>
    <name evidence="2" type="ORF">BU16DRAFT_524007</name>
</gene>
<evidence type="ECO:0000259" key="1">
    <source>
        <dbReference type="Pfam" id="PF01738"/>
    </source>
</evidence>
<dbReference type="InterPro" id="IPR002925">
    <property type="entry name" value="Dienelactn_hydro"/>
</dbReference>
<dbReference type="EMBL" id="MU004184">
    <property type="protein sequence ID" value="KAF2499528.1"/>
    <property type="molecule type" value="Genomic_DNA"/>
</dbReference>
<reference evidence="2" key="1">
    <citation type="journal article" date="2020" name="Stud. Mycol.">
        <title>101 Dothideomycetes genomes: a test case for predicting lifestyles and emergence of pathogens.</title>
        <authorList>
            <person name="Haridas S."/>
            <person name="Albert R."/>
            <person name="Binder M."/>
            <person name="Bloem J."/>
            <person name="Labutti K."/>
            <person name="Salamov A."/>
            <person name="Andreopoulos B."/>
            <person name="Baker S."/>
            <person name="Barry K."/>
            <person name="Bills G."/>
            <person name="Bluhm B."/>
            <person name="Cannon C."/>
            <person name="Castanera R."/>
            <person name="Culley D."/>
            <person name="Daum C."/>
            <person name="Ezra D."/>
            <person name="Gonzalez J."/>
            <person name="Henrissat B."/>
            <person name="Kuo A."/>
            <person name="Liang C."/>
            <person name="Lipzen A."/>
            <person name="Lutzoni F."/>
            <person name="Magnuson J."/>
            <person name="Mondo S."/>
            <person name="Nolan M."/>
            <person name="Ohm R."/>
            <person name="Pangilinan J."/>
            <person name="Park H.-J."/>
            <person name="Ramirez L."/>
            <person name="Alfaro M."/>
            <person name="Sun H."/>
            <person name="Tritt A."/>
            <person name="Yoshinaga Y."/>
            <person name="Zwiers L.-H."/>
            <person name="Turgeon B."/>
            <person name="Goodwin S."/>
            <person name="Spatafora J."/>
            <person name="Crous P."/>
            <person name="Grigoriev I."/>
        </authorList>
    </citation>
    <scope>NUCLEOTIDE SEQUENCE</scope>
    <source>
        <strain evidence="2">CBS 269.34</strain>
    </source>
</reference>
<protein>
    <submittedName>
        <fullName evidence="2">Dienelactone hydrolase family protein-like protein</fullName>
    </submittedName>
</protein>
<dbReference type="InterPro" id="IPR029058">
    <property type="entry name" value="AB_hydrolase_fold"/>
</dbReference>
<evidence type="ECO:0000313" key="2">
    <source>
        <dbReference type="EMBL" id="KAF2499528.1"/>
    </source>
</evidence>